<evidence type="ECO:0000259" key="1">
    <source>
        <dbReference type="SMART" id="SM01111"/>
    </source>
</evidence>
<dbReference type="PANTHER" id="PTHR42076:SF1">
    <property type="entry name" value="CYANOVIRIN-N DOMAIN-CONTAINING PROTEIN"/>
    <property type="match status" value="1"/>
</dbReference>
<proteinExistence type="predicted"/>
<organism evidence="3">
    <name type="scientific">Chaetomium thermophilum (strain DSM 1495 / CBS 144.50 / IMI 039719)</name>
    <name type="common">Thermochaetoides thermophila</name>
    <dbReference type="NCBI Taxonomy" id="759272"/>
    <lineage>
        <taxon>Eukaryota</taxon>
        <taxon>Fungi</taxon>
        <taxon>Dikarya</taxon>
        <taxon>Ascomycota</taxon>
        <taxon>Pezizomycotina</taxon>
        <taxon>Sordariomycetes</taxon>
        <taxon>Sordariomycetidae</taxon>
        <taxon>Sordariales</taxon>
        <taxon>Chaetomiaceae</taxon>
        <taxon>Thermochaetoides</taxon>
    </lineage>
</organism>
<dbReference type="Gene3D" id="2.30.60.10">
    <property type="entry name" value="Cyanovirin-N"/>
    <property type="match status" value="1"/>
</dbReference>
<dbReference type="GeneID" id="18259185"/>
<evidence type="ECO:0000313" key="2">
    <source>
        <dbReference type="EMBL" id="EGS18543.1"/>
    </source>
</evidence>
<name>G0SDE2_CHATD</name>
<dbReference type="HOGENOM" id="CLU_053177_0_0_1"/>
<dbReference type="SUPFAM" id="SSF51322">
    <property type="entry name" value="Cyanovirin-N"/>
    <property type="match status" value="1"/>
</dbReference>
<dbReference type="STRING" id="759272.G0SDE2"/>
<reference evidence="2 3" key="1">
    <citation type="journal article" date="2011" name="Cell">
        <title>Insight into structure and assembly of the nuclear pore complex by utilizing the genome of a eukaryotic thermophile.</title>
        <authorList>
            <person name="Amlacher S."/>
            <person name="Sarges P."/>
            <person name="Flemming D."/>
            <person name="van Noort V."/>
            <person name="Kunze R."/>
            <person name="Devos D.P."/>
            <person name="Arumugam M."/>
            <person name="Bork P."/>
            <person name="Hurt E."/>
        </authorList>
    </citation>
    <scope>NUCLEOTIDE SEQUENCE [LARGE SCALE GENOMIC DNA]</scope>
    <source>
        <strain evidence="3">DSM 1495 / CBS 144.50 / IMI 039719</strain>
    </source>
</reference>
<dbReference type="OrthoDB" id="2441380at2759"/>
<evidence type="ECO:0000313" key="3">
    <source>
        <dbReference type="Proteomes" id="UP000008066"/>
    </source>
</evidence>
<dbReference type="eggNOG" id="ENOG502SE9Z">
    <property type="taxonomic scope" value="Eukaryota"/>
</dbReference>
<dbReference type="AlphaFoldDB" id="G0SDE2"/>
<keyword evidence="3" id="KW-1185">Reference proteome</keyword>
<dbReference type="EMBL" id="GL988045">
    <property type="protein sequence ID" value="EGS18543.1"/>
    <property type="molecule type" value="Genomic_DNA"/>
</dbReference>
<dbReference type="Proteomes" id="UP000008066">
    <property type="component" value="Unassembled WGS sequence"/>
</dbReference>
<feature type="domain" description="Cyanovirin-N" evidence="1">
    <location>
        <begin position="2"/>
        <end position="99"/>
    </location>
</feature>
<dbReference type="PANTHER" id="PTHR42076">
    <property type="entry name" value="CYANOVIRIN-N HOMOLOG"/>
    <property type="match status" value="1"/>
</dbReference>
<dbReference type="InterPro" id="IPR036673">
    <property type="entry name" value="Cyanovirin-N_sf"/>
</dbReference>
<dbReference type="KEGG" id="cthr:CTHT_0051470"/>
<gene>
    <name evidence="2" type="ORF">CTHT_0051470</name>
</gene>
<protein>
    <recommendedName>
        <fullName evidence="1">Cyanovirin-N domain-containing protein</fullName>
    </recommendedName>
</protein>
<dbReference type="SMART" id="SM01111">
    <property type="entry name" value="CVNH"/>
    <property type="match status" value="1"/>
</dbReference>
<dbReference type="Pfam" id="PF08881">
    <property type="entry name" value="CVNH"/>
    <property type="match status" value="1"/>
</dbReference>
<dbReference type="InterPro" id="IPR011058">
    <property type="entry name" value="Cyanovirin-N"/>
</dbReference>
<sequence>MAFQMSSCNIRLGGSVLHADCKNTPGDWIKTSLDLNEHIGNRNGRFTLCDRDWYHSARNVQLIGSKLKAELAKEGGEEWVESILDLNLCVENKEGYLKFHKLDDYLFNRGSCFSLVGPGRVALGGICMGLDGLLHFDESNLNECYENDNGCLRPGRHFAYSCNSWDIEIAPPALNLVEHALRALARCANSTIVTGAIVIVTCIGGPMGAAIGAGFATPIGILTEQILRDTITDPRILAEIEEATIGRYLFDTIVNAISAGSAEYVSKFLGNLAKEITPELLSKISELMKHSVKFSSNKAVDDLIKKLSKAVEENVLPKEWLLRTQQVATLIGYDAFTGLEKPPGLEIGNVHEQYQKLDDFKDMKVLTPPIEVNTCGSAFECHHAVIPMRLVSA</sequence>
<dbReference type="RefSeq" id="XP_006695488.1">
    <property type="nucleotide sequence ID" value="XM_006695425.1"/>
</dbReference>
<accession>G0SDE2</accession>